<dbReference type="GO" id="GO:0005506">
    <property type="term" value="F:iron ion binding"/>
    <property type="evidence" value="ECO:0007669"/>
    <property type="project" value="InterPro"/>
</dbReference>
<feature type="compositionally biased region" description="Acidic residues" evidence="8">
    <location>
        <begin position="546"/>
        <end position="560"/>
    </location>
</feature>
<feature type="transmembrane region" description="Helical" evidence="9">
    <location>
        <begin position="30"/>
        <end position="55"/>
    </location>
</feature>
<evidence type="ECO:0000256" key="8">
    <source>
        <dbReference type="SAM" id="MobiDB-lite"/>
    </source>
</evidence>
<gene>
    <name evidence="10" type="ORF">B0T23DRAFT_324268</name>
</gene>
<dbReference type="Proteomes" id="UP001285908">
    <property type="component" value="Unassembled WGS sequence"/>
</dbReference>
<evidence type="ECO:0000256" key="7">
    <source>
        <dbReference type="ARBA" id="ARBA00023194"/>
    </source>
</evidence>
<keyword evidence="4" id="KW-0349">Heme</keyword>
<keyword evidence="9" id="KW-0812">Transmembrane</keyword>
<keyword evidence="11" id="KW-1185">Reference proteome</keyword>
<protein>
    <submittedName>
        <fullName evidence="10">Cytochrome P450</fullName>
    </submittedName>
</protein>
<dbReference type="GO" id="GO:0020037">
    <property type="term" value="F:heme binding"/>
    <property type="evidence" value="ECO:0007669"/>
    <property type="project" value="InterPro"/>
</dbReference>
<keyword evidence="5" id="KW-0479">Metal-binding</keyword>
<dbReference type="GO" id="GO:0004497">
    <property type="term" value="F:monooxygenase activity"/>
    <property type="evidence" value="ECO:0007669"/>
    <property type="project" value="InterPro"/>
</dbReference>
<reference evidence="10 11" key="1">
    <citation type="journal article" date="2023" name="Mol. Phylogenet. Evol.">
        <title>Genome-scale phylogeny and comparative genomics of the fungal order Sordariales.</title>
        <authorList>
            <person name="Hensen N."/>
            <person name="Bonometti L."/>
            <person name="Westerberg I."/>
            <person name="Brannstrom I.O."/>
            <person name="Guillou S."/>
            <person name="Cros-Aarteil S."/>
            <person name="Calhoun S."/>
            <person name="Haridas S."/>
            <person name="Kuo A."/>
            <person name="Mondo S."/>
            <person name="Pangilinan J."/>
            <person name="Riley R."/>
            <person name="LaButti K."/>
            <person name="Andreopoulos B."/>
            <person name="Lipzen A."/>
            <person name="Chen C."/>
            <person name="Yan M."/>
            <person name="Daum C."/>
            <person name="Ng V."/>
            <person name="Clum A."/>
            <person name="Steindorff A."/>
            <person name="Ohm R.A."/>
            <person name="Martin F."/>
            <person name="Silar P."/>
            <person name="Natvig D.O."/>
            <person name="Lalanne C."/>
            <person name="Gautier V."/>
            <person name="Ament-Velasquez S.L."/>
            <person name="Kruys A."/>
            <person name="Hutchinson M.I."/>
            <person name="Powell A.J."/>
            <person name="Barry K."/>
            <person name="Miller A.N."/>
            <person name="Grigoriev I.V."/>
            <person name="Debuchy R."/>
            <person name="Gladieux P."/>
            <person name="Hiltunen Thoren M."/>
            <person name="Johannesson H."/>
        </authorList>
    </citation>
    <scope>NUCLEOTIDE SEQUENCE [LARGE SCALE GENOMIC DNA]</scope>
    <source>
        <strain evidence="10 11">FGSC 10403</strain>
    </source>
</reference>
<dbReference type="RefSeq" id="XP_062689460.1">
    <property type="nucleotide sequence ID" value="XM_062835413.1"/>
</dbReference>
<comment type="caution">
    <text evidence="10">The sequence shown here is derived from an EMBL/GenBank/DDBJ whole genome shotgun (WGS) entry which is preliminary data.</text>
</comment>
<keyword evidence="9" id="KW-1133">Transmembrane helix</keyword>
<dbReference type="GeneID" id="87873035"/>
<dbReference type="InterPro" id="IPR001128">
    <property type="entry name" value="Cyt_P450"/>
</dbReference>
<accession>A0AAJ0MNA8</accession>
<comment type="pathway">
    <text evidence="2">Antibiotic biosynthesis.</text>
</comment>
<dbReference type="GO" id="GO:0017000">
    <property type="term" value="P:antibiotic biosynthetic process"/>
    <property type="evidence" value="ECO:0007669"/>
    <property type="project" value="UniProtKB-KW"/>
</dbReference>
<organism evidence="10 11">
    <name type="scientific">Neurospora hispaniola</name>
    <dbReference type="NCBI Taxonomy" id="588809"/>
    <lineage>
        <taxon>Eukaryota</taxon>
        <taxon>Fungi</taxon>
        <taxon>Dikarya</taxon>
        <taxon>Ascomycota</taxon>
        <taxon>Pezizomycotina</taxon>
        <taxon>Sordariomycetes</taxon>
        <taxon>Sordariomycetidae</taxon>
        <taxon>Sordariales</taxon>
        <taxon>Sordariaceae</taxon>
        <taxon>Neurospora</taxon>
    </lineage>
</organism>
<dbReference type="Pfam" id="PF00067">
    <property type="entry name" value="p450"/>
    <property type="match status" value="1"/>
</dbReference>
<dbReference type="GO" id="GO:0016705">
    <property type="term" value="F:oxidoreductase activity, acting on paired donors, with incorporation or reduction of molecular oxygen"/>
    <property type="evidence" value="ECO:0007669"/>
    <property type="project" value="InterPro"/>
</dbReference>
<dbReference type="PANTHER" id="PTHR24305:SF232">
    <property type="entry name" value="P450, PUTATIVE (EUROFUNG)-RELATED"/>
    <property type="match status" value="1"/>
</dbReference>
<evidence type="ECO:0000256" key="4">
    <source>
        <dbReference type="ARBA" id="ARBA00022617"/>
    </source>
</evidence>
<dbReference type="PANTHER" id="PTHR24305">
    <property type="entry name" value="CYTOCHROME P450"/>
    <property type="match status" value="1"/>
</dbReference>
<proteinExistence type="inferred from homology"/>
<evidence type="ECO:0000313" key="11">
    <source>
        <dbReference type="Proteomes" id="UP001285908"/>
    </source>
</evidence>
<keyword evidence="6" id="KW-0408">Iron</keyword>
<evidence type="ECO:0000256" key="5">
    <source>
        <dbReference type="ARBA" id="ARBA00022723"/>
    </source>
</evidence>
<evidence type="ECO:0000256" key="6">
    <source>
        <dbReference type="ARBA" id="ARBA00023004"/>
    </source>
</evidence>
<keyword evidence="7" id="KW-0045">Antibiotic biosynthesis</keyword>
<dbReference type="InterPro" id="IPR050121">
    <property type="entry name" value="Cytochrome_P450_monoxygenase"/>
</dbReference>
<comment type="similarity">
    <text evidence="3">Belongs to the cytochrome P450 family.</text>
</comment>
<feature type="compositionally biased region" description="Low complexity" evidence="8">
    <location>
        <begin position="524"/>
        <end position="536"/>
    </location>
</feature>
<feature type="region of interest" description="Disordered" evidence="8">
    <location>
        <begin position="516"/>
        <end position="577"/>
    </location>
</feature>
<keyword evidence="9" id="KW-0472">Membrane</keyword>
<dbReference type="SUPFAM" id="SSF48264">
    <property type="entry name" value="Cytochrome P450"/>
    <property type="match status" value="1"/>
</dbReference>
<evidence type="ECO:0000256" key="3">
    <source>
        <dbReference type="ARBA" id="ARBA00010617"/>
    </source>
</evidence>
<dbReference type="Gene3D" id="1.10.630.10">
    <property type="entry name" value="Cytochrome P450"/>
    <property type="match status" value="1"/>
</dbReference>
<evidence type="ECO:0000256" key="1">
    <source>
        <dbReference type="ARBA" id="ARBA00001971"/>
    </source>
</evidence>
<evidence type="ECO:0000313" key="10">
    <source>
        <dbReference type="EMBL" id="KAK3486903.1"/>
    </source>
</evidence>
<dbReference type="AlphaFoldDB" id="A0AAJ0MNA8"/>
<evidence type="ECO:0000256" key="9">
    <source>
        <dbReference type="SAM" id="Phobius"/>
    </source>
</evidence>
<sequence>MSLPTLQDVLTTLVSLLKTTTPLLKRITSLLLKTTTSVLLFTIVIILAIAVYRLYLHPLAGVPGPCLAALSNIWHACHARNGRMYQLGTTLHKRYGPVVRVGPNELWFDSKEAFKTIYSAGSGFEKSDFYLSTLLTKPTLSLKFSPFKFPFPSLQLRQHHPDTLDLLSERHLPRYRLQRRLIGPLYQLSSLKKFEPQIDAVLDRAIAQLRTLQGQEVDLKEWMHIIAVECLGAVVLSWSPGYIRDKSDGGTSVQGYRGWKRKSVFGLFPSITVLSFLEGGPFGIGAKIGKGVARWWSNTWGVTFATPKGFKPFFTAVYQKVSRRVSMALLLWMSEDVKVVKPSKKNKHPKPAGKKQDKGTGKKDLLEDLIRLHQSKPEQFTETYLRRMAMTNFGAGHETLCSALTACMAMLGTHAAVQARVAEEVGSHLRGGGTVPFDTTAKQLPYTLAAIKEAQRLHPVIAMSLSRTVPRDLDGAGVMLHGHWVPEGTTVGCNPVALHRNTEIFGDDADVYNPSRWLSRHHSGSSSSSPPSKAGSNAGVGSDAGSEIDSELAPEPEPDSDSSSKPPQPNLNPEEEAERKRLREMLHLNLTYGGGARTCPGRHLAELIVWKVIPRLVAEFRVQVTHMPDDENMERYFMSMLTGVKVRFLEREDIARGGGTGGGLLSGDIGKSSVDVDVDGLD</sequence>
<evidence type="ECO:0000256" key="2">
    <source>
        <dbReference type="ARBA" id="ARBA00004792"/>
    </source>
</evidence>
<dbReference type="EMBL" id="JAULSX010000008">
    <property type="protein sequence ID" value="KAK3486903.1"/>
    <property type="molecule type" value="Genomic_DNA"/>
</dbReference>
<comment type="cofactor">
    <cofactor evidence="1">
        <name>heme</name>
        <dbReference type="ChEBI" id="CHEBI:30413"/>
    </cofactor>
</comment>
<name>A0AAJ0MNA8_9PEZI</name>
<dbReference type="InterPro" id="IPR036396">
    <property type="entry name" value="Cyt_P450_sf"/>
</dbReference>